<comment type="similarity">
    <text evidence="2 12">Belongs to the TIM50 family.</text>
</comment>
<comment type="subcellular location">
    <subcellularLocation>
        <location evidence="1 12">Mitochondrion inner membrane</location>
        <topology evidence="1 12">Single-pass membrane protein</topology>
    </subcellularLocation>
</comment>
<evidence type="ECO:0000256" key="12">
    <source>
        <dbReference type="RuleBase" id="RU365079"/>
    </source>
</evidence>
<dbReference type="GO" id="GO:0005744">
    <property type="term" value="C:TIM23 mitochondrial import inner membrane translocase complex"/>
    <property type="evidence" value="ECO:0007669"/>
    <property type="project" value="UniProtKB-UniRule"/>
</dbReference>
<evidence type="ECO:0000256" key="6">
    <source>
        <dbReference type="ARBA" id="ARBA00022927"/>
    </source>
</evidence>
<proteinExistence type="inferred from homology"/>
<gene>
    <name evidence="15" type="ORF">DGYR_LOCUS8041</name>
</gene>
<evidence type="ECO:0000256" key="3">
    <source>
        <dbReference type="ARBA" id="ARBA00022448"/>
    </source>
</evidence>
<dbReference type="AlphaFoldDB" id="A0A7I8VU54"/>
<keyword evidence="4 12" id="KW-0812">Transmembrane</keyword>
<keyword evidence="11 12" id="KW-0472">Membrane</keyword>
<evidence type="ECO:0000256" key="11">
    <source>
        <dbReference type="ARBA" id="ARBA00023136"/>
    </source>
</evidence>
<name>A0A7I8VU54_9ANNE</name>
<dbReference type="InterPro" id="IPR050365">
    <property type="entry name" value="TIM50"/>
</dbReference>
<keyword evidence="16" id="KW-1185">Reference proteome</keyword>
<evidence type="ECO:0000313" key="16">
    <source>
        <dbReference type="Proteomes" id="UP000549394"/>
    </source>
</evidence>
<protein>
    <recommendedName>
        <fullName evidence="12">Mitochondrial import inner membrane translocase subunit TIM50</fullName>
    </recommendedName>
</protein>
<evidence type="ECO:0000256" key="9">
    <source>
        <dbReference type="ARBA" id="ARBA00023010"/>
    </source>
</evidence>
<comment type="caution">
    <text evidence="15">The sequence shown here is derived from an EMBL/GenBank/DDBJ whole genome shotgun (WGS) entry which is preliminary data.</text>
</comment>
<dbReference type="GO" id="GO:0015031">
    <property type="term" value="P:protein transport"/>
    <property type="evidence" value="ECO:0007669"/>
    <property type="project" value="UniProtKB-KW"/>
</dbReference>
<organism evidence="15 16">
    <name type="scientific">Dimorphilus gyrociliatus</name>
    <dbReference type="NCBI Taxonomy" id="2664684"/>
    <lineage>
        <taxon>Eukaryota</taxon>
        <taxon>Metazoa</taxon>
        <taxon>Spiralia</taxon>
        <taxon>Lophotrochozoa</taxon>
        <taxon>Annelida</taxon>
        <taxon>Polychaeta</taxon>
        <taxon>Polychaeta incertae sedis</taxon>
        <taxon>Dinophilidae</taxon>
        <taxon>Dimorphilus</taxon>
    </lineage>
</organism>
<dbReference type="EMBL" id="CAJFCJ010000011">
    <property type="protein sequence ID" value="CAD5119860.1"/>
    <property type="molecule type" value="Genomic_DNA"/>
</dbReference>
<keyword evidence="6 12" id="KW-0653">Protein transport</keyword>
<comment type="subunit">
    <text evidence="12">Component of the TIM23 complex.</text>
</comment>
<dbReference type="PANTHER" id="PTHR12210">
    <property type="entry name" value="DULLARD PROTEIN PHOSPHATASE"/>
    <property type="match status" value="1"/>
</dbReference>
<feature type="region of interest" description="Disordered" evidence="13">
    <location>
        <begin position="371"/>
        <end position="392"/>
    </location>
</feature>
<evidence type="ECO:0000256" key="5">
    <source>
        <dbReference type="ARBA" id="ARBA00022792"/>
    </source>
</evidence>
<dbReference type="InterPro" id="IPR004274">
    <property type="entry name" value="FCP1_dom"/>
</dbReference>
<keyword evidence="5" id="KW-0999">Mitochondrion inner membrane</keyword>
<dbReference type="Gene3D" id="3.40.50.1000">
    <property type="entry name" value="HAD superfamily/HAD-like"/>
    <property type="match status" value="1"/>
</dbReference>
<dbReference type="SUPFAM" id="SSF56784">
    <property type="entry name" value="HAD-like"/>
    <property type="match status" value="1"/>
</dbReference>
<dbReference type="Pfam" id="PF03031">
    <property type="entry name" value="NIF"/>
    <property type="match status" value="1"/>
</dbReference>
<keyword evidence="9 12" id="KW-0811">Translocation</keyword>
<feature type="transmembrane region" description="Helical" evidence="12">
    <location>
        <begin position="114"/>
        <end position="136"/>
    </location>
</feature>
<accession>A0A7I8VU54</accession>
<dbReference type="OrthoDB" id="287041at2759"/>
<dbReference type="InterPro" id="IPR036412">
    <property type="entry name" value="HAD-like_sf"/>
</dbReference>
<reference evidence="15 16" key="1">
    <citation type="submission" date="2020-08" db="EMBL/GenBank/DDBJ databases">
        <authorList>
            <person name="Hejnol A."/>
        </authorList>
    </citation>
    <scope>NUCLEOTIDE SEQUENCE [LARGE SCALE GENOMIC DNA]</scope>
</reference>
<evidence type="ECO:0000256" key="8">
    <source>
        <dbReference type="ARBA" id="ARBA00022989"/>
    </source>
</evidence>
<dbReference type="SMART" id="SM00577">
    <property type="entry name" value="CPDc"/>
    <property type="match status" value="1"/>
</dbReference>
<evidence type="ECO:0000256" key="10">
    <source>
        <dbReference type="ARBA" id="ARBA00023128"/>
    </source>
</evidence>
<evidence type="ECO:0000256" key="13">
    <source>
        <dbReference type="SAM" id="MobiDB-lite"/>
    </source>
</evidence>
<keyword evidence="10 12" id="KW-0496">Mitochondrion</keyword>
<sequence length="392" mass="45284">MAVPSWVFRNSLSLTKFLRDTRAQHVTKTLWALPYSTLVSETTRQRVVYSLVNIKSKDKSGVDFRSIRLLKTDGRITEEILNKRIAEQPQDDKKSKEDDKKSNSWFSSQHSWKLGLIGFGVMGLIMTGNLIVMWGLPSHDDEGNEIIDEYSSLPKWKGYIKRAFNEAQLFMQSMRDPSSRKLLPDPVKEPFYQPPYTLVLELTGVLVHPDWTLGTGWRFKKRPAVDYFLENVSHPLFEVVIFTKETVFTAMPIIDGIDSKGVVAHRLFRDATRYKDGHHIKDLDHLNRDLSKVIIVDCDPNAFKFHPRNAIGMPKWTGADSDRTLIDLALFLKTIAISNVEDVRTVIDHYNQFDDPVEAFRENQQRLRMEEDRRKQMDTMGKGSLLTGLRKR</sequence>
<dbReference type="Proteomes" id="UP000549394">
    <property type="component" value="Unassembled WGS sequence"/>
</dbReference>
<evidence type="ECO:0000313" key="15">
    <source>
        <dbReference type="EMBL" id="CAD5119860.1"/>
    </source>
</evidence>
<evidence type="ECO:0000256" key="4">
    <source>
        <dbReference type="ARBA" id="ARBA00022692"/>
    </source>
</evidence>
<dbReference type="FunFam" id="3.40.50.1000:FF:000019">
    <property type="entry name" value="Mitochondrial import inner membrane translocase subunit TIM50"/>
    <property type="match status" value="1"/>
</dbReference>
<dbReference type="CDD" id="cd07521">
    <property type="entry name" value="HAD_FCP1-like"/>
    <property type="match status" value="1"/>
</dbReference>
<dbReference type="InterPro" id="IPR023214">
    <property type="entry name" value="HAD_sf"/>
</dbReference>
<keyword evidence="7 12" id="KW-0809">Transit peptide</keyword>
<evidence type="ECO:0000256" key="2">
    <source>
        <dbReference type="ARBA" id="ARBA00006344"/>
    </source>
</evidence>
<keyword evidence="8 12" id="KW-1133">Transmembrane helix</keyword>
<evidence type="ECO:0000259" key="14">
    <source>
        <dbReference type="PROSITE" id="PS50969"/>
    </source>
</evidence>
<evidence type="ECO:0000256" key="7">
    <source>
        <dbReference type="ARBA" id="ARBA00022946"/>
    </source>
</evidence>
<comment type="function">
    <text evidence="12">Essential component of the TIM23 complex, a complex that mediates the translocation of transit peptide-containing proteins across the mitochondrial inner membrane.</text>
</comment>
<dbReference type="PROSITE" id="PS50969">
    <property type="entry name" value="FCP1"/>
    <property type="match status" value="1"/>
</dbReference>
<evidence type="ECO:0000256" key="1">
    <source>
        <dbReference type="ARBA" id="ARBA00004434"/>
    </source>
</evidence>
<feature type="domain" description="FCP1 homology" evidence="14">
    <location>
        <begin position="191"/>
        <end position="335"/>
    </location>
</feature>
<keyword evidence="3 12" id="KW-0813">Transport</keyword>